<keyword evidence="3" id="KW-1185">Reference proteome</keyword>
<reference evidence="2" key="1">
    <citation type="submission" date="2020-07" db="EMBL/GenBank/DDBJ databases">
        <title>Clarias magur genome sequencing, assembly and annotation.</title>
        <authorList>
            <person name="Kushwaha B."/>
            <person name="Kumar R."/>
            <person name="Das P."/>
            <person name="Joshi C.G."/>
            <person name="Kumar D."/>
            <person name="Nagpure N.S."/>
            <person name="Pandey M."/>
            <person name="Agarwal S."/>
            <person name="Srivastava S."/>
            <person name="Singh M."/>
            <person name="Sahoo L."/>
            <person name="Jayasankar P."/>
            <person name="Meher P.K."/>
            <person name="Koringa P.G."/>
            <person name="Iquebal M.A."/>
            <person name="Das S.P."/>
            <person name="Bit A."/>
            <person name="Patnaik S."/>
            <person name="Patel N."/>
            <person name="Shah T.M."/>
            <person name="Hinsu A."/>
            <person name="Jena J.K."/>
        </authorList>
    </citation>
    <scope>NUCLEOTIDE SEQUENCE</scope>
    <source>
        <strain evidence="2">CIFAMagur01</strain>
        <tissue evidence="2">Testis</tissue>
    </source>
</reference>
<evidence type="ECO:0000256" key="1">
    <source>
        <dbReference type="SAM" id="MobiDB-lite"/>
    </source>
</evidence>
<sequence length="82" mass="9228">MLKENEESQTLQKESVSDQAGRVQERKVHAIRRSMRVFDRFEFTSTKTAIASSEEKNPAASIIHSHTVACNGNAERQRPTVA</sequence>
<dbReference type="AlphaFoldDB" id="A0A8J4T9H8"/>
<protein>
    <submittedName>
        <fullName evidence="2">Ras/Rap GTPase-activating protein SynGAP</fullName>
    </submittedName>
</protein>
<comment type="caution">
    <text evidence="2">The sequence shown here is derived from an EMBL/GenBank/DDBJ whole genome shotgun (WGS) entry which is preliminary data.</text>
</comment>
<accession>A0A8J4T9H8</accession>
<proteinExistence type="predicted"/>
<organism evidence="2 3">
    <name type="scientific">Clarias magur</name>
    <name type="common">Asian catfish</name>
    <name type="synonym">Macropteronotus magur</name>
    <dbReference type="NCBI Taxonomy" id="1594786"/>
    <lineage>
        <taxon>Eukaryota</taxon>
        <taxon>Metazoa</taxon>
        <taxon>Chordata</taxon>
        <taxon>Craniata</taxon>
        <taxon>Vertebrata</taxon>
        <taxon>Euteleostomi</taxon>
        <taxon>Actinopterygii</taxon>
        <taxon>Neopterygii</taxon>
        <taxon>Teleostei</taxon>
        <taxon>Ostariophysi</taxon>
        <taxon>Siluriformes</taxon>
        <taxon>Clariidae</taxon>
        <taxon>Clarias</taxon>
    </lineage>
</organism>
<name>A0A8J4T9H8_CLAMG</name>
<feature type="compositionally biased region" description="Polar residues" evidence="1">
    <location>
        <begin position="8"/>
        <end position="18"/>
    </location>
</feature>
<evidence type="ECO:0000313" key="2">
    <source>
        <dbReference type="EMBL" id="KAF5891400.1"/>
    </source>
</evidence>
<evidence type="ECO:0000313" key="3">
    <source>
        <dbReference type="Proteomes" id="UP000727407"/>
    </source>
</evidence>
<feature type="region of interest" description="Disordered" evidence="1">
    <location>
        <begin position="1"/>
        <end position="27"/>
    </location>
</feature>
<dbReference type="EMBL" id="QNUK01000589">
    <property type="protein sequence ID" value="KAF5891400.1"/>
    <property type="molecule type" value="Genomic_DNA"/>
</dbReference>
<gene>
    <name evidence="2" type="primary">uev-1</name>
    <name evidence="2" type="ORF">DAT39_018900</name>
</gene>
<dbReference type="Proteomes" id="UP000727407">
    <property type="component" value="Unassembled WGS sequence"/>
</dbReference>